<evidence type="ECO:0000313" key="3">
    <source>
        <dbReference type="EMBL" id="OGM77547.1"/>
    </source>
</evidence>
<dbReference type="InterPro" id="IPR039247">
    <property type="entry name" value="KhpB"/>
</dbReference>
<comment type="caution">
    <text evidence="3">The sequence shown here is derived from an EMBL/GenBank/DDBJ whole genome shotgun (WGS) entry which is preliminary data.</text>
</comment>
<evidence type="ECO:0000313" key="4">
    <source>
        <dbReference type="Proteomes" id="UP000179241"/>
    </source>
</evidence>
<dbReference type="PROSITE" id="PS51061">
    <property type="entry name" value="R3H"/>
    <property type="match status" value="1"/>
</dbReference>
<accession>A0A1F8CMI1</accession>
<dbReference type="AlphaFoldDB" id="A0A1F8CMI1"/>
<dbReference type="EMBL" id="MGHU01000016">
    <property type="protein sequence ID" value="OGM77547.1"/>
    <property type="molecule type" value="Genomic_DNA"/>
</dbReference>
<dbReference type="InterPro" id="IPR036867">
    <property type="entry name" value="R3H_dom_sf"/>
</dbReference>
<feature type="domain" description="R3H" evidence="2">
    <location>
        <begin position="92"/>
        <end position="158"/>
    </location>
</feature>
<dbReference type="CDD" id="cd02644">
    <property type="entry name" value="R3H_jag"/>
    <property type="match status" value="1"/>
</dbReference>
<dbReference type="PANTHER" id="PTHR35800:SF1">
    <property type="entry name" value="RNA-BINDING PROTEIN KHPB"/>
    <property type="match status" value="1"/>
</dbReference>
<dbReference type="PANTHER" id="PTHR35800">
    <property type="entry name" value="PROTEIN JAG"/>
    <property type="match status" value="1"/>
</dbReference>
<dbReference type="CDD" id="cd02414">
    <property type="entry name" value="KH-II_Jag"/>
    <property type="match status" value="1"/>
</dbReference>
<dbReference type="SUPFAM" id="SSF82708">
    <property type="entry name" value="R3H domain"/>
    <property type="match status" value="1"/>
</dbReference>
<dbReference type="Gene3D" id="3.30.300.20">
    <property type="match status" value="1"/>
</dbReference>
<dbReference type="Proteomes" id="UP000179241">
    <property type="component" value="Unassembled WGS sequence"/>
</dbReference>
<gene>
    <name evidence="3" type="ORF">A2188_02095</name>
</gene>
<protein>
    <recommendedName>
        <fullName evidence="2">R3H domain-containing protein</fullName>
    </recommendedName>
</protein>
<evidence type="ECO:0000256" key="1">
    <source>
        <dbReference type="SAM" id="MobiDB-lite"/>
    </source>
</evidence>
<sequence length="158" mass="17938">MEEKLTEIKKITLELLSLMGVETEVAVIESEGYFHITLAECETSGLLIGKQGDTLYSIQMILSFILRNKLSAHKDEPGEEMKLVLDVGGYREKQKGYLESIAEKSYEKLMETGEAQYLYNLNPSQRRIVHTYLSEKSGVVTESEGEGEDRKLVIKKKE</sequence>
<dbReference type="InterPro" id="IPR038008">
    <property type="entry name" value="Jag_KH"/>
</dbReference>
<dbReference type="Gene3D" id="3.30.1370.50">
    <property type="entry name" value="R3H-like domain"/>
    <property type="match status" value="1"/>
</dbReference>
<dbReference type="GO" id="GO:0003723">
    <property type="term" value="F:RNA binding"/>
    <property type="evidence" value="ECO:0007669"/>
    <property type="project" value="InterPro"/>
</dbReference>
<dbReference type="InterPro" id="IPR001374">
    <property type="entry name" value="R3H_dom"/>
</dbReference>
<dbReference type="Pfam" id="PF01424">
    <property type="entry name" value="R3H"/>
    <property type="match status" value="1"/>
</dbReference>
<name>A0A1F8CMI1_9BACT</name>
<dbReference type="InterPro" id="IPR015946">
    <property type="entry name" value="KH_dom-like_a/b"/>
</dbReference>
<dbReference type="InterPro" id="IPR034079">
    <property type="entry name" value="R3H_KhpB"/>
</dbReference>
<proteinExistence type="predicted"/>
<feature type="region of interest" description="Disordered" evidence="1">
    <location>
        <begin position="139"/>
        <end position="158"/>
    </location>
</feature>
<dbReference type="SMART" id="SM00393">
    <property type="entry name" value="R3H"/>
    <property type="match status" value="1"/>
</dbReference>
<evidence type="ECO:0000259" key="2">
    <source>
        <dbReference type="PROSITE" id="PS51061"/>
    </source>
</evidence>
<organism evidence="3 4">
    <name type="scientific">Candidatus Woesebacteria bacterium RIFOXYA1_FULL_43_9</name>
    <dbReference type="NCBI Taxonomy" id="1802534"/>
    <lineage>
        <taxon>Bacteria</taxon>
        <taxon>Candidatus Woeseibacteriota</taxon>
    </lineage>
</organism>
<reference evidence="3 4" key="1">
    <citation type="journal article" date="2016" name="Nat. Commun.">
        <title>Thousands of microbial genomes shed light on interconnected biogeochemical processes in an aquifer system.</title>
        <authorList>
            <person name="Anantharaman K."/>
            <person name="Brown C.T."/>
            <person name="Hug L.A."/>
            <person name="Sharon I."/>
            <person name="Castelle C.J."/>
            <person name="Probst A.J."/>
            <person name="Thomas B.C."/>
            <person name="Singh A."/>
            <person name="Wilkins M.J."/>
            <person name="Karaoz U."/>
            <person name="Brodie E.L."/>
            <person name="Williams K.H."/>
            <person name="Hubbard S.S."/>
            <person name="Banfield J.F."/>
        </authorList>
    </citation>
    <scope>NUCLEOTIDE SEQUENCE [LARGE SCALE GENOMIC DNA]</scope>
</reference>